<dbReference type="PIRSF" id="PIRSF029730">
    <property type="entry name" value="UCP029730"/>
    <property type="match status" value="1"/>
</dbReference>
<accession>A0A2P7ARY9</accession>
<name>A0A2P7ARY9_9HYPH</name>
<gene>
    <name evidence="1" type="ORF">CU100_17040</name>
</gene>
<dbReference type="Gene3D" id="3.40.630.40">
    <property type="entry name" value="Zn-dependent exopeptidases"/>
    <property type="match status" value="1"/>
</dbReference>
<dbReference type="SUPFAM" id="SSF53187">
    <property type="entry name" value="Zn-dependent exopeptidases"/>
    <property type="match status" value="1"/>
</dbReference>
<dbReference type="AlphaFoldDB" id="A0A2P7ARY9"/>
<dbReference type="InterPro" id="IPR011227">
    <property type="entry name" value="UCP029730"/>
</dbReference>
<organism evidence="1 2">
    <name type="scientific">Phyllobacterium endophyticum</name>
    <dbReference type="NCBI Taxonomy" id="1149773"/>
    <lineage>
        <taxon>Bacteria</taxon>
        <taxon>Pseudomonadati</taxon>
        <taxon>Pseudomonadota</taxon>
        <taxon>Alphaproteobacteria</taxon>
        <taxon>Hyphomicrobiales</taxon>
        <taxon>Phyllobacteriaceae</taxon>
        <taxon>Phyllobacterium</taxon>
    </lineage>
</organism>
<dbReference type="Proteomes" id="UP000241158">
    <property type="component" value="Unassembled WGS sequence"/>
</dbReference>
<sequence>MMDVQKLTQADVDRYVSGAVDIRPGMSYPNVVLLCEHGRNSVPSAWNNLGISHAFFATHFGADLGAADLTIEVAQRLGATAIVSNYSRLFLDYNRHSNDPDCFKLDMGGIPIPGNLDLSAEEIALRDRIARTPVEKAVDRWTMFGGREPPLLISLHSFSPIWANQVRSCEIGVMWREDERLAPRLIEALKKFEDIDIGDNEPYDFRTSDWYTLKRHGLDANVPAAYIEVRNSYLIDETMRSRVSDLITRAIQECITARGKG</sequence>
<dbReference type="OrthoDB" id="9815326at2"/>
<proteinExistence type="predicted"/>
<dbReference type="RefSeq" id="WP_106717757.1">
    <property type="nucleotide sequence ID" value="NZ_JACHXT010000003.1"/>
</dbReference>
<reference evidence="2" key="1">
    <citation type="submission" date="2017-11" db="EMBL/GenBank/DDBJ databases">
        <authorList>
            <person name="Kuznetsova I."/>
            <person name="Sazanova A."/>
            <person name="Chirak E."/>
            <person name="Safronova V."/>
            <person name="Willems A."/>
        </authorList>
    </citation>
    <scope>NUCLEOTIDE SEQUENCE [LARGE SCALE GENOMIC DNA]</scope>
    <source>
        <strain evidence="2">PEPV15</strain>
    </source>
</reference>
<protein>
    <recommendedName>
        <fullName evidence="3">N-formylglutamate amidohydrolase</fullName>
    </recommendedName>
</protein>
<evidence type="ECO:0008006" key="3">
    <source>
        <dbReference type="Google" id="ProtNLM"/>
    </source>
</evidence>
<dbReference type="InterPro" id="IPR007709">
    <property type="entry name" value="N-FG_amidohydro"/>
</dbReference>
<keyword evidence="2" id="KW-1185">Reference proteome</keyword>
<comment type="caution">
    <text evidence="1">The sequence shown here is derived from an EMBL/GenBank/DDBJ whole genome shotgun (WGS) entry which is preliminary data.</text>
</comment>
<evidence type="ECO:0000313" key="2">
    <source>
        <dbReference type="Proteomes" id="UP000241158"/>
    </source>
</evidence>
<evidence type="ECO:0000313" key="1">
    <source>
        <dbReference type="EMBL" id="PSH56992.1"/>
    </source>
</evidence>
<dbReference type="Pfam" id="PF05013">
    <property type="entry name" value="FGase"/>
    <property type="match status" value="1"/>
</dbReference>
<dbReference type="EMBL" id="PGGN01000003">
    <property type="protein sequence ID" value="PSH56992.1"/>
    <property type="molecule type" value="Genomic_DNA"/>
</dbReference>